<name>V5G382_BYSSN</name>
<dbReference type="EMBL" id="BAUL01000165">
    <property type="protein sequence ID" value="GAD96446.1"/>
    <property type="molecule type" value="Genomic_DNA"/>
</dbReference>
<feature type="transmembrane region" description="Helical" evidence="5">
    <location>
        <begin position="356"/>
        <end position="374"/>
    </location>
</feature>
<dbReference type="eggNOG" id="KOG0254">
    <property type="taxonomic scope" value="Eukaryota"/>
</dbReference>
<dbReference type="InterPro" id="IPR000719">
    <property type="entry name" value="Prot_kinase_dom"/>
</dbReference>
<keyword evidence="8" id="KW-1185">Reference proteome</keyword>
<dbReference type="InterPro" id="IPR020846">
    <property type="entry name" value="MFS_dom"/>
</dbReference>
<comment type="subcellular location">
    <subcellularLocation>
        <location evidence="1">Membrane</location>
        <topology evidence="1">Multi-pass membrane protein</topology>
    </subcellularLocation>
</comment>
<dbReference type="PROSITE" id="PS50850">
    <property type="entry name" value="MFS"/>
    <property type="match status" value="1"/>
</dbReference>
<feature type="transmembrane region" description="Helical" evidence="5">
    <location>
        <begin position="161"/>
        <end position="181"/>
    </location>
</feature>
<dbReference type="CDD" id="cd17476">
    <property type="entry name" value="MFS_Amf1_MDR_like"/>
    <property type="match status" value="1"/>
</dbReference>
<evidence type="ECO:0000256" key="3">
    <source>
        <dbReference type="ARBA" id="ARBA00022989"/>
    </source>
</evidence>
<sequence length="705" mass="77373">MMWRVRKKEGDLEKLRKDASSIPAFQKGAAITILCLSQLMTQAGLGQSIAPLHIIGPDIGARSPGQLSWQPAAYSLTVGTFILIAGRFGDVYGHKRMVVIGWFWFSLWSLICGFSAYSGQILYDICRAFQGMGPAILLPNSIAILGNMFPPGPKKNLTFSVFGATAPNGFIIGAVFSSIFAELVWWPWGYWVMAMVCFGLAILAYLIVPLQDSDITKRKEKGQLDPWGSFTGVVGLVLVNFAWNQGPVVGWQTPYTYALLIVGIAFLCLFFVIETRVSHPVVPIRVLKMDTAFVLACISAGWSCFGIWVYYTWQLSEVLRGFQPLSVTAQFVPCGISGLVAAFTSSYLLGAIDAHYIMMIALTAFLVGTILIATAPVGQIYWAQTFVSMIITPWGMDLSYPSGTIILSNATPREHQGIAASLMNTVVNYSISIGLGIAGTVESQINQSGNEVLRGYRSAWYVGIGLSGMGVCIATLFAIVSEARMRRSEEGKADEEDPAASSFHLVFEWMDHNLRAVPSLGFRNNSDLPKIVSKAVLSALAVLFQLDAIHTVILQGSNTIRVQSLPQAPEVWQGLGCFHSSDVWSLGVIRPIFGTRDKIVENLTEAWCIAKFRRLVGPFGPPVNNPDYEDEFGVAEYLESSMFNHPKTALETPFITVGSLRQELERLPGPAVSPELLDFIDYLLVVDYKKRPTALEALQHPYLQS</sequence>
<dbReference type="GO" id="GO:0005524">
    <property type="term" value="F:ATP binding"/>
    <property type="evidence" value="ECO:0007669"/>
    <property type="project" value="InterPro"/>
</dbReference>
<dbReference type="FunCoup" id="V5G382">
    <property type="interactions" value="36"/>
</dbReference>
<evidence type="ECO:0000256" key="2">
    <source>
        <dbReference type="ARBA" id="ARBA00022692"/>
    </source>
</evidence>
<evidence type="ECO:0000256" key="1">
    <source>
        <dbReference type="ARBA" id="ARBA00004141"/>
    </source>
</evidence>
<dbReference type="GO" id="GO:0004672">
    <property type="term" value="F:protein kinase activity"/>
    <property type="evidence" value="ECO:0007669"/>
    <property type="project" value="InterPro"/>
</dbReference>
<evidence type="ECO:0000259" key="6">
    <source>
        <dbReference type="PROSITE" id="PS50850"/>
    </source>
</evidence>
<dbReference type="Gene3D" id="1.20.1250.20">
    <property type="entry name" value="MFS general substrate transporter like domains"/>
    <property type="match status" value="2"/>
</dbReference>
<evidence type="ECO:0000256" key="4">
    <source>
        <dbReference type="ARBA" id="ARBA00023136"/>
    </source>
</evidence>
<feature type="transmembrane region" description="Helical" evidence="5">
    <location>
        <begin position="101"/>
        <end position="123"/>
    </location>
</feature>
<feature type="transmembrane region" description="Helical" evidence="5">
    <location>
        <begin position="227"/>
        <end position="243"/>
    </location>
</feature>
<protein>
    <recommendedName>
        <fullName evidence="6">Major facilitator superfamily (MFS) profile domain-containing protein</fullName>
    </recommendedName>
</protein>
<dbReference type="OrthoDB" id="2428527at2759"/>
<dbReference type="InParanoid" id="V5G382"/>
<feature type="transmembrane region" description="Helical" evidence="5">
    <location>
        <begin position="187"/>
        <end position="207"/>
    </location>
</feature>
<evidence type="ECO:0000256" key="5">
    <source>
        <dbReference type="SAM" id="Phobius"/>
    </source>
</evidence>
<dbReference type="PANTHER" id="PTHR42718">
    <property type="entry name" value="MAJOR FACILITATOR SUPERFAMILY MULTIDRUG TRANSPORTER MFSC"/>
    <property type="match status" value="1"/>
</dbReference>
<dbReference type="SUPFAM" id="SSF103473">
    <property type="entry name" value="MFS general substrate transporter"/>
    <property type="match status" value="2"/>
</dbReference>
<keyword evidence="3 5" id="KW-1133">Transmembrane helix</keyword>
<dbReference type="InterPro" id="IPR011701">
    <property type="entry name" value="MFS"/>
</dbReference>
<feature type="transmembrane region" description="Helical" evidence="5">
    <location>
        <begin position="417"/>
        <end position="439"/>
    </location>
</feature>
<comment type="caution">
    <text evidence="7">The sequence shown here is derived from an EMBL/GenBank/DDBJ whole genome shotgun (WGS) entry which is preliminary data.</text>
</comment>
<dbReference type="Gene3D" id="1.10.510.10">
    <property type="entry name" value="Transferase(Phosphotransferase) domain 1"/>
    <property type="match status" value="1"/>
</dbReference>
<dbReference type="Proteomes" id="UP000018001">
    <property type="component" value="Unassembled WGS sequence"/>
</dbReference>
<dbReference type="PANTHER" id="PTHR42718:SF1">
    <property type="entry name" value="LOW AFFINITY AMMONIUM TRANSPORTER"/>
    <property type="match status" value="1"/>
</dbReference>
<evidence type="ECO:0000313" key="8">
    <source>
        <dbReference type="Proteomes" id="UP000018001"/>
    </source>
</evidence>
<organism evidence="7 8">
    <name type="scientific">Byssochlamys spectabilis (strain No. 5 / NBRC 109023)</name>
    <name type="common">Paecilomyces variotii</name>
    <dbReference type="NCBI Taxonomy" id="1356009"/>
    <lineage>
        <taxon>Eukaryota</taxon>
        <taxon>Fungi</taxon>
        <taxon>Dikarya</taxon>
        <taxon>Ascomycota</taxon>
        <taxon>Pezizomycotina</taxon>
        <taxon>Eurotiomycetes</taxon>
        <taxon>Eurotiomycetidae</taxon>
        <taxon>Eurotiales</taxon>
        <taxon>Thermoascaceae</taxon>
        <taxon>Paecilomyces</taxon>
    </lineage>
</organism>
<gene>
    <name evidence="7" type="ORF">PVAR5_5100</name>
</gene>
<feature type="transmembrane region" description="Helical" evidence="5">
    <location>
        <begin position="325"/>
        <end position="349"/>
    </location>
</feature>
<dbReference type="GO" id="GO:0016020">
    <property type="term" value="C:membrane"/>
    <property type="evidence" value="ECO:0007669"/>
    <property type="project" value="UniProtKB-SubCell"/>
</dbReference>
<evidence type="ECO:0000313" key="7">
    <source>
        <dbReference type="EMBL" id="GAD96446.1"/>
    </source>
</evidence>
<keyword evidence="4 5" id="KW-0472">Membrane</keyword>
<keyword evidence="2 5" id="KW-0812">Transmembrane</keyword>
<feature type="transmembrane region" description="Helical" evidence="5">
    <location>
        <begin position="129"/>
        <end position="149"/>
    </location>
</feature>
<feature type="transmembrane region" description="Helical" evidence="5">
    <location>
        <begin position="459"/>
        <end position="480"/>
    </location>
</feature>
<accession>V5G382</accession>
<feature type="transmembrane region" description="Helical" evidence="5">
    <location>
        <begin position="255"/>
        <end position="273"/>
    </location>
</feature>
<dbReference type="Pfam" id="PF07690">
    <property type="entry name" value="MFS_1"/>
    <property type="match status" value="1"/>
</dbReference>
<dbReference type="SMART" id="SM00220">
    <property type="entry name" value="S_TKc"/>
    <property type="match status" value="1"/>
</dbReference>
<dbReference type="SUPFAM" id="SSF56112">
    <property type="entry name" value="Protein kinase-like (PK-like)"/>
    <property type="match status" value="1"/>
</dbReference>
<dbReference type="InterPro" id="IPR036259">
    <property type="entry name" value="MFS_trans_sf"/>
</dbReference>
<dbReference type="GO" id="GO:0022857">
    <property type="term" value="F:transmembrane transporter activity"/>
    <property type="evidence" value="ECO:0007669"/>
    <property type="project" value="InterPro"/>
</dbReference>
<feature type="transmembrane region" description="Helical" evidence="5">
    <location>
        <begin position="293"/>
        <end position="313"/>
    </location>
</feature>
<dbReference type="InterPro" id="IPR011009">
    <property type="entry name" value="Kinase-like_dom_sf"/>
</dbReference>
<dbReference type="HOGENOM" id="CLU_000960_27_4_1"/>
<dbReference type="AlphaFoldDB" id="V5G382"/>
<reference evidence="8" key="1">
    <citation type="journal article" date="2014" name="Genome Announc.">
        <title>Draft genome sequence of the formaldehyde-resistant fungus Byssochlamys spectabilis No. 5 (anamorph Paecilomyces variotii No. 5) (NBRC109023).</title>
        <authorList>
            <person name="Oka T."/>
            <person name="Ekino K."/>
            <person name="Fukuda K."/>
            <person name="Nomura Y."/>
        </authorList>
    </citation>
    <scope>NUCLEOTIDE SEQUENCE [LARGE SCALE GENOMIC DNA]</scope>
    <source>
        <strain evidence="8">No. 5 / NBRC 109023</strain>
    </source>
</reference>
<feature type="domain" description="Major facilitator superfamily (MFS) profile" evidence="6">
    <location>
        <begin position="30"/>
        <end position="486"/>
    </location>
</feature>
<proteinExistence type="predicted"/>